<organism evidence="3 4">
    <name type="scientific">Mycena metata</name>
    <dbReference type="NCBI Taxonomy" id="1033252"/>
    <lineage>
        <taxon>Eukaryota</taxon>
        <taxon>Fungi</taxon>
        <taxon>Dikarya</taxon>
        <taxon>Basidiomycota</taxon>
        <taxon>Agaricomycotina</taxon>
        <taxon>Agaricomycetes</taxon>
        <taxon>Agaricomycetidae</taxon>
        <taxon>Agaricales</taxon>
        <taxon>Marasmiineae</taxon>
        <taxon>Mycenaceae</taxon>
        <taxon>Mycena</taxon>
    </lineage>
</organism>
<dbReference type="EMBL" id="JARKIB010000064">
    <property type="protein sequence ID" value="KAJ7750874.1"/>
    <property type="molecule type" value="Genomic_DNA"/>
</dbReference>
<reference evidence="3" key="1">
    <citation type="submission" date="2023-03" db="EMBL/GenBank/DDBJ databases">
        <title>Massive genome expansion in bonnet fungi (Mycena s.s.) driven by repeated elements and novel gene families across ecological guilds.</title>
        <authorList>
            <consortium name="Lawrence Berkeley National Laboratory"/>
            <person name="Harder C.B."/>
            <person name="Miyauchi S."/>
            <person name="Viragh M."/>
            <person name="Kuo A."/>
            <person name="Thoen E."/>
            <person name="Andreopoulos B."/>
            <person name="Lu D."/>
            <person name="Skrede I."/>
            <person name="Drula E."/>
            <person name="Henrissat B."/>
            <person name="Morin E."/>
            <person name="Kohler A."/>
            <person name="Barry K."/>
            <person name="LaButti K."/>
            <person name="Morin E."/>
            <person name="Salamov A."/>
            <person name="Lipzen A."/>
            <person name="Mereny Z."/>
            <person name="Hegedus B."/>
            <person name="Baldrian P."/>
            <person name="Stursova M."/>
            <person name="Weitz H."/>
            <person name="Taylor A."/>
            <person name="Grigoriev I.V."/>
            <person name="Nagy L.G."/>
            <person name="Martin F."/>
            <person name="Kauserud H."/>
        </authorList>
    </citation>
    <scope>NUCLEOTIDE SEQUENCE</scope>
    <source>
        <strain evidence="3">CBHHK182m</strain>
    </source>
</reference>
<dbReference type="Gene3D" id="3.40.140.10">
    <property type="entry name" value="Cytidine Deaminase, domain 2"/>
    <property type="match status" value="1"/>
</dbReference>
<dbReference type="Proteomes" id="UP001215598">
    <property type="component" value="Unassembled WGS sequence"/>
</dbReference>
<protein>
    <recommendedName>
        <fullName evidence="2">CMP/dCMP-type deaminase domain-containing protein</fullName>
    </recommendedName>
</protein>
<dbReference type="Pfam" id="PF00383">
    <property type="entry name" value="dCMP_cyt_deam_1"/>
    <property type="match status" value="1"/>
</dbReference>
<dbReference type="InterPro" id="IPR002125">
    <property type="entry name" value="CMP_dCMP_dom"/>
</dbReference>
<dbReference type="InterPro" id="IPR016193">
    <property type="entry name" value="Cytidine_deaminase-like"/>
</dbReference>
<proteinExistence type="predicted"/>
<evidence type="ECO:0000259" key="2">
    <source>
        <dbReference type="Pfam" id="PF00383"/>
    </source>
</evidence>
<dbReference type="SUPFAM" id="SSF53927">
    <property type="entry name" value="Cytidine deaminase-like"/>
    <property type="match status" value="1"/>
</dbReference>
<dbReference type="GO" id="GO:0006139">
    <property type="term" value="P:nucleobase-containing compound metabolic process"/>
    <property type="evidence" value="ECO:0007669"/>
    <property type="project" value="UniProtKB-ARBA"/>
</dbReference>
<comment type="caution">
    <text evidence="3">The sequence shown here is derived from an EMBL/GenBank/DDBJ whole genome shotgun (WGS) entry which is preliminary data.</text>
</comment>
<name>A0AAD7IXP5_9AGAR</name>
<sequence length="245" mass="27207">MNKSQFYLSQCADAASKSTMYYNLGSVIVKGGKVISRGCNHQRPNYEMPGKGTPVSMHAEMASIYNATRGRAPAPKQQVQPCKNAAASATTRKPDIATEKYGRDLESRRNPNGVPYRAKKPRRAFYPTPHYQGQGQEGQEAGPAYEEGPGSTPARTGARKSRARYSKLNGCDLYVCRITKNGEFGCSKPCWRCVDWCWWAGIKRIFHWSAVEGRFICLKVGDVCKAECYETATELRLLNGRVSSS</sequence>
<keyword evidence="4" id="KW-1185">Reference proteome</keyword>
<feature type="compositionally biased region" description="Basic and acidic residues" evidence="1">
    <location>
        <begin position="92"/>
        <end position="109"/>
    </location>
</feature>
<feature type="region of interest" description="Disordered" evidence="1">
    <location>
        <begin position="71"/>
        <end position="160"/>
    </location>
</feature>
<dbReference type="GO" id="GO:0003824">
    <property type="term" value="F:catalytic activity"/>
    <property type="evidence" value="ECO:0007669"/>
    <property type="project" value="InterPro"/>
</dbReference>
<dbReference type="AlphaFoldDB" id="A0AAD7IXP5"/>
<feature type="compositionally biased region" description="Low complexity" evidence="1">
    <location>
        <begin position="131"/>
        <end position="150"/>
    </location>
</feature>
<gene>
    <name evidence="3" type="ORF">B0H16DRAFT_1373978</name>
</gene>
<accession>A0AAD7IXP5</accession>
<evidence type="ECO:0000256" key="1">
    <source>
        <dbReference type="SAM" id="MobiDB-lite"/>
    </source>
</evidence>
<feature type="compositionally biased region" description="Polar residues" evidence="1">
    <location>
        <begin position="77"/>
        <end position="91"/>
    </location>
</feature>
<evidence type="ECO:0000313" key="3">
    <source>
        <dbReference type="EMBL" id="KAJ7750874.1"/>
    </source>
</evidence>
<feature type="domain" description="CMP/dCMP-type deaminase" evidence="2">
    <location>
        <begin position="1"/>
        <end position="70"/>
    </location>
</feature>
<evidence type="ECO:0000313" key="4">
    <source>
        <dbReference type="Proteomes" id="UP001215598"/>
    </source>
</evidence>